<proteinExistence type="predicted"/>
<protein>
    <submittedName>
        <fullName evidence="1">Golgi membrane exchange factor (Ric1p-Rgp1p) subunit</fullName>
    </submittedName>
</protein>
<gene>
    <name evidence="1" type="primary">RGP1_1</name>
    <name evidence="1" type="ORF">K7432_007223</name>
</gene>
<sequence length="637" mass="70411">MGILVQASLAQDAVFFAGDKISCTITFFHQPSNTAHPLSKPTDTNEHFFGDSPTDLGSIPESGRSSLDSIYTQQSTDSLDNRFTNLLIASNFPPNCETKLSPELFNNSSTTDRNPDTKIYQDSEDASLFNFKFVRKKTASFSSWFNFSESSDTSNLSGNSPGPDYTKPVVNGYGNLQRTQSSDGLIASLNLKAATMLRSSSSPCASFKTEYLMWGFAQVVGHFVINGSIVKFNEFEPLKSRTMYRSANGIGSGGTVGGGIIGVPSAGGTISSVAELQKGDSKMLPVLSTPPSILFCDLELAPGESKTYTFELTLPSVLPPSHRGKAIRITYNLLLGAQRGGLHTRAQIFQMPFRIFSKLNSQGLPSPYDLMNPTIINKDEAISKCLDKKFAVEEEEAKNEEISTEAMIEKILSLSLSDEDPNSEKLSNITSLSVTENSRDVLNLGRSLEIASMICQKFSKVMFNISKGDDSFAQFSMMKTAFRLGDVVTGTLTFMSSLERSYQVSVTLESIETVDEFFANKTPQQTEICTKKIHAEQHEFCLNTLRTNIMLNIPPHCTPGFRTSAVSLEWYLRIRLIIGMKEKHPMTLSHYDANHTHLKAIDYADSETFDCRVPIRVYPVSYDSARIYNNLQIFPIS</sequence>
<dbReference type="EMBL" id="JASJQH010007224">
    <property type="protein sequence ID" value="KAK9712289.1"/>
    <property type="molecule type" value="Genomic_DNA"/>
</dbReference>
<accession>A0ABR2W0W7</accession>
<evidence type="ECO:0000313" key="2">
    <source>
        <dbReference type="Proteomes" id="UP001479436"/>
    </source>
</evidence>
<dbReference type="InterPro" id="IPR014848">
    <property type="entry name" value="Rgp1"/>
</dbReference>
<comment type="caution">
    <text evidence="1">The sequence shown here is derived from an EMBL/GenBank/DDBJ whole genome shotgun (WGS) entry which is preliminary data.</text>
</comment>
<reference evidence="1 2" key="1">
    <citation type="submission" date="2023-04" db="EMBL/GenBank/DDBJ databases">
        <title>Genome of Basidiobolus ranarum AG-B5.</title>
        <authorList>
            <person name="Stajich J.E."/>
            <person name="Carter-House D."/>
            <person name="Gryganskyi A."/>
        </authorList>
    </citation>
    <scope>NUCLEOTIDE SEQUENCE [LARGE SCALE GENOMIC DNA]</scope>
    <source>
        <strain evidence="1 2">AG-B5</strain>
    </source>
</reference>
<keyword evidence="2" id="KW-1185">Reference proteome</keyword>
<organism evidence="1 2">
    <name type="scientific">Basidiobolus ranarum</name>
    <dbReference type="NCBI Taxonomy" id="34480"/>
    <lineage>
        <taxon>Eukaryota</taxon>
        <taxon>Fungi</taxon>
        <taxon>Fungi incertae sedis</taxon>
        <taxon>Zoopagomycota</taxon>
        <taxon>Entomophthoromycotina</taxon>
        <taxon>Basidiobolomycetes</taxon>
        <taxon>Basidiobolales</taxon>
        <taxon>Basidiobolaceae</taxon>
        <taxon>Basidiobolus</taxon>
    </lineage>
</organism>
<dbReference type="Proteomes" id="UP001479436">
    <property type="component" value="Unassembled WGS sequence"/>
</dbReference>
<evidence type="ECO:0000313" key="1">
    <source>
        <dbReference type="EMBL" id="KAK9712289.1"/>
    </source>
</evidence>
<dbReference type="InterPro" id="IPR014756">
    <property type="entry name" value="Ig_E-set"/>
</dbReference>
<dbReference type="SUPFAM" id="SSF81296">
    <property type="entry name" value="E set domains"/>
    <property type="match status" value="1"/>
</dbReference>
<dbReference type="Pfam" id="PF08737">
    <property type="entry name" value="Rgp1"/>
    <property type="match status" value="1"/>
</dbReference>
<dbReference type="PANTHER" id="PTHR12507">
    <property type="entry name" value="REDUCED GROWTH PHENOTYPE 1 RGP1, YEAST -RELATED"/>
    <property type="match status" value="1"/>
</dbReference>
<name>A0ABR2W0W7_9FUNG</name>